<dbReference type="SUPFAM" id="SSF144232">
    <property type="entry name" value="HIT/MYND zinc finger-like"/>
    <property type="match status" value="1"/>
</dbReference>
<dbReference type="InterPro" id="IPR002893">
    <property type="entry name" value="Znf_MYND"/>
</dbReference>
<evidence type="ECO:0000313" key="6">
    <source>
        <dbReference type="EMBL" id="KEP46102.1"/>
    </source>
</evidence>
<protein>
    <recommendedName>
        <fullName evidence="5">MYND-type domain-containing protein</fullName>
    </recommendedName>
</protein>
<evidence type="ECO:0000313" key="7">
    <source>
        <dbReference type="Proteomes" id="UP000027456"/>
    </source>
</evidence>
<dbReference type="AlphaFoldDB" id="A0A074S7S6"/>
<sequence length="580" mass="65182">MGNLSKNPHTVAHPCWGRPLAQYYTVVYDLGPSFLEQRKNLDVSAVVALRTKARNSIQKICDLGERRGALPPGYYKLITLNMLEGVSKLILFPKSLSGCARPALVSGCIKLMTTVQEAGKISPFSYEYGYLCFRIAAITMGLCLLERSNLLDLAISNMIADPLTDPIMLLSKYVEQAVQIQMHKEDQSLMYDDHRGQRTNLLLGIAELPTLLEMLYDDRKAFSMALMHTNTLGLAGVMLLLEQGLANETRVTYTVVERYCEVLWRYSNFSAWDKAATQLLTDRYRERAKSTWKPTFVDFEDSVTILRASDIALALGDNRIPGPFDISAIPVLMGFAIPFIEPGSEAFLPLFLNTTINCMWNATDGGQRSLGRLVDAVRDIFHHISKILACVARRFSFTDSIHKQIIKAIFRKDLFELTAALIMILTPRSGNSYFFGDAQNLFGKLAKLVPKEDLQDIFGDYFPRWLKYANYFFSCVSALELSEEHHDFFTEAVRFWNAIGVGLGYDGDTIIGTLHYCGYTRCPHPCITQVPQYVCSGCGERRYCGHRCQLADWLDERGEGSHRQLCPGSPEVPGLDASPQ</sequence>
<evidence type="ECO:0000256" key="2">
    <source>
        <dbReference type="ARBA" id="ARBA00022771"/>
    </source>
</evidence>
<comment type="caution">
    <text evidence="6">The sequence shown here is derived from an EMBL/GenBank/DDBJ whole genome shotgun (WGS) entry which is preliminary data.</text>
</comment>
<evidence type="ECO:0000256" key="1">
    <source>
        <dbReference type="ARBA" id="ARBA00022723"/>
    </source>
</evidence>
<dbReference type="Proteomes" id="UP000027456">
    <property type="component" value="Unassembled WGS sequence"/>
</dbReference>
<name>A0A074S7S6_9AGAM</name>
<dbReference type="PROSITE" id="PS50865">
    <property type="entry name" value="ZF_MYND_2"/>
    <property type="match status" value="1"/>
</dbReference>
<keyword evidence="2 4" id="KW-0863">Zinc-finger</keyword>
<keyword evidence="7" id="KW-1185">Reference proteome</keyword>
<accession>A0A074S7S6</accession>
<evidence type="ECO:0000256" key="3">
    <source>
        <dbReference type="ARBA" id="ARBA00022833"/>
    </source>
</evidence>
<reference evidence="6 7" key="1">
    <citation type="submission" date="2013-12" db="EMBL/GenBank/DDBJ databases">
        <authorList>
            <person name="Cubeta M."/>
            <person name="Pakala S."/>
            <person name="Fedorova N."/>
            <person name="Thomas E."/>
            <person name="Dean R."/>
            <person name="Jabaji S."/>
            <person name="Neate S."/>
            <person name="Toda T."/>
            <person name="Tavantzis S."/>
            <person name="Vilgalys R."/>
            <person name="Bharathan N."/>
            <person name="Pakala S."/>
            <person name="Losada L.S."/>
            <person name="Zafar N."/>
            <person name="Nierman W."/>
        </authorList>
    </citation>
    <scope>NUCLEOTIDE SEQUENCE [LARGE SCALE GENOMIC DNA]</scope>
    <source>
        <strain evidence="6 7">123E</strain>
    </source>
</reference>
<dbReference type="EMBL" id="AZST01001284">
    <property type="protein sequence ID" value="KEP46102.1"/>
    <property type="molecule type" value="Genomic_DNA"/>
</dbReference>
<dbReference type="OrthoDB" id="3144692at2759"/>
<dbReference type="HOGENOM" id="CLU_032504_2_0_1"/>
<keyword evidence="3" id="KW-0862">Zinc</keyword>
<evidence type="ECO:0000259" key="5">
    <source>
        <dbReference type="PROSITE" id="PS50865"/>
    </source>
</evidence>
<proteinExistence type="predicted"/>
<organism evidence="6 7">
    <name type="scientific">Rhizoctonia solani 123E</name>
    <dbReference type="NCBI Taxonomy" id="1423351"/>
    <lineage>
        <taxon>Eukaryota</taxon>
        <taxon>Fungi</taxon>
        <taxon>Dikarya</taxon>
        <taxon>Basidiomycota</taxon>
        <taxon>Agaricomycotina</taxon>
        <taxon>Agaricomycetes</taxon>
        <taxon>Cantharellales</taxon>
        <taxon>Ceratobasidiaceae</taxon>
        <taxon>Rhizoctonia</taxon>
    </lineage>
</organism>
<gene>
    <name evidence="6" type="ORF">V565_218790</name>
</gene>
<evidence type="ECO:0000256" key="4">
    <source>
        <dbReference type="PROSITE-ProRule" id="PRU00134"/>
    </source>
</evidence>
<keyword evidence="1" id="KW-0479">Metal-binding</keyword>
<feature type="domain" description="MYND-type" evidence="5">
    <location>
        <begin position="514"/>
        <end position="566"/>
    </location>
</feature>
<dbReference type="GO" id="GO:0008270">
    <property type="term" value="F:zinc ion binding"/>
    <property type="evidence" value="ECO:0007669"/>
    <property type="project" value="UniProtKB-KW"/>
</dbReference>